<keyword evidence="2" id="KW-1185">Reference proteome</keyword>
<dbReference type="Proteomes" id="UP000280507">
    <property type="component" value="Unassembled WGS sequence"/>
</dbReference>
<dbReference type="AlphaFoldDB" id="A0A3M8QA92"/>
<protein>
    <submittedName>
        <fullName evidence="1">Uncharacterized protein</fullName>
    </submittedName>
</protein>
<name>A0A3M8QA92_9GAMM</name>
<comment type="caution">
    <text evidence="1">The sequence shown here is derived from an EMBL/GenBank/DDBJ whole genome shotgun (WGS) entry which is preliminary data.</text>
</comment>
<proteinExistence type="predicted"/>
<gene>
    <name evidence="1" type="ORF">EBI00_02465</name>
</gene>
<evidence type="ECO:0000313" key="2">
    <source>
        <dbReference type="Proteomes" id="UP000280507"/>
    </source>
</evidence>
<sequence>MKVTIIRAILYWFGDLLLKAALDAASKRALKNAVDVAEKSGGKGQQKMVVALDYLRKQGTESLRSATESKLRTLIEEQLDRI</sequence>
<dbReference type="EMBL" id="RIZG01000001">
    <property type="protein sequence ID" value="RNF52983.1"/>
    <property type="molecule type" value="Genomic_DNA"/>
</dbReference>
<evidence type="ECO:0000313" key="1">
    <source>
        <dbReference type="EMBL" id="RNF52983.1"/>
    </source>
</evidence>
<dbReference type="RefSeq" id="WP_123094323.1">
    <property type="nucleotide sequence ID" value="NZ_RIZG01000001.1"/>
</dbReference>
<accession>A0A3M8QA92</accession>
<reference evidence="1 2" key="1">
    <citation type="journal article" date="2012" name="Int. J. Syst. Evol. Microbiol.">
        <title>Marinomonas hwangdonensis sp. nov., isolated from seawater.</title>
        <authorList>
            <person name="Jung Y.T."/>
            <person name="Oh T.K."/>
            <person name="Yoon J.H."/>
        </authorList>
    </citation>
    <scope>NUCLEOTIDE SEQUENCE [LARGE SCALE GENOMIC DNA]</scope>
    <source>
        <strain evidence="1 2">HDW-15</strain>
    </source>
</reference>
<organism evidence="1 2">
    <name type="scientific">Marinomonas hwangdonensis</name>
    <dbReference type="NCBI Taxonomy" id="1053647"/>
    <lineage>
        <taxon>Bacteria</taxon>
        <taxon>Pseudomonadati</taxon>
        <taxon>Pseudomonadota</taxon>
        <taxon>Gammaproteobacteria</taxon>
        <taxon>Oceanospirillales</taxon>
        <taxon>Oceanospirillaceae</taxon>
        <taxon>Marinomonas</taxon>
    </lineage>
</organism>